<protein>
    <submittedName>
        <fullName evidence="5">Transposable element P transposase</fullName>
    </submittedName>
</protein>
<keyword evidence="3" id="KW-0862">Zinc</keyword>
<comment type="caution">
    <text evidence="5">The sequence shown here is derived from an EMBL/GenBank/DDBJ whole genome shotgun (WGS) entry which is preliminary data.</text>
</comment>
<evidence type="ECO:0000313" key="5">
    <source>
        <dbReference type="EMBL" id="CAB4021875.1"/>
    </source>
</evidence>
<dbReference type="SMART" id="SM00980">
    <property type="entry name" value="THAP"/>
    <property type="match status" value="1"/>
</dbReference>
<keyword evidence="2" id="KW-0863">Zinc-finger</keyword>
<keyword evidence="4" id="KW-0238">DNA-binding</keyword>
<dbReference type="OrthoDB" id="5972980at2759"/>
<dbReference type="GO" id="GO:0003677">
    <property type="term" value="F:DNA binding"/>
    <property type="evidence" value="ECO:0007669"/>
    <property type="project" value="UniProtKB-UniRule"/>
</dbReference>
<reference evidence="5" key="1">
    <citation type="submission" date="2020-04" db="EMBL/GenBank/DDBJ databases">
        <authorList>
            <person name="Alioto T."/>
            <person name="Alioto T."/>
            <person name="Gomez Garrido J."/>
        </authorList>
    </citation>
    <scope>NUCLEOTIDE SEQUENCE</scope>
    <source>
        <strain evidence="5">A484AB</strain>
    </source>
</reference>
<dbReference type="EMBL" id="CACRXK020011676">
    <property type="protein sequence ID" value="CAB4021875.1"/>
    <property type="molecule type" value="Genomic_DNA"/>
</dbReference>
<keyword evidence="1" id="KW-0479">Metal-binding</keyword>
<dbReference type="PANTHER" id="PTHR48257:SF1">
    <property type="match status" value="1"/>
</dbReference>
<evidence type="ECO:0000256" key="4">
    <source>
        <dbReference type="ARBA" id="ARBA00023125"/>
    </source>
</evidence>
<dbReference type="InterPro" id="IPR006612">
    <property type="entry name" value="THAP_Znf"/>
</dbReference>
<name>A0A6S7IRH4_PARCT</name>
<proteinExistence type="predicted"/>
<dbReference type="SUPFAM" id="SSF57716">
    <property type="entry name" value="Glucocorticoid receptor-like (DNA-binding domain)"/>
    <property type="match status" value="1"/>
</dbReference>
<dbReference type="GO" id="GO:0008270">
    <property type="term" value="F:zinc ion binding"/>
    <property type="evidence" value="ECO:0007669"/>
    <property type="project" value="UniProtKB-KW"/>
</dbReference>
<evidence type="ECO:0000313" key="6">
    <source>
        <dbReference type="Proteomes" id="UP001152795"/>
    </source>
</evidence>
<dbReference type="Pfam" id="PF21787">
    <property type="entry name" value="TNP-like_RNaseH_N"/>
    <property type="match status" value="1"/>
</dbReference>
<evidence type="ECO:0000256" key="3">
    <source>
        <dbReference type="ARBA" id="ARBA00022833"/>
    </source>
</evidence>
<dbReference type="Proteomes" id="UP001152795">
    <property type="component" value="Unassembled WGS sequence"/>
</dbReference>
<dbReference type="Pfam" id="PF05485">
    <property type="entry name" value="THAP"/>
    <property type="match status" value="1"/>
</dbReference>
<dbReference type="Pfam" id="PF21788">
    <property type="entry name" value="TNP-like_GBD"/>
    <property type="match status" value="1"/>
</dbReference>
<accession>A0A6S7IRH4</accession>
<organism evidence="5 6">
    <name type="scientific">Paramuricea clavata</name>
    <name type="common">Red gorgonian</name>
    <name type="synonym">Violescent sea-whip</name>
    <dbReference type="NCBI Taxonomy" id="317549"/>
    <lineage>
        <taxon>Eukaryota</taxon>
        <taxon>Metazoa</taxon>
        <taxon>Cnidaria</taxon>
        <taxon>Anthozoa</taxon>
        <taxon>Octocorallia</taxon>
        <taxon>Malacalcyonacea</taxon>
        <taxon>Plexauridae</taxon>
        <taxon>Paramuricea</taxon>
    </lineage>
</organism>
<dbReference type="InterPro" id="IPR048366">
    <property type="entry name" value="TNP-like_GBD"/>
</dbReference>
<evidence type="ECO:0000256" key="2">
    <source>
        <dbReference type="ARBA" id="ARBA00022771"/>
    </source>
</evidence>
<dbReference type="InterPro" id="IPR048365">
    <property type="entry name" value="TNP-like_RNaseH_N"/>
</dbReference>
<gene>
    <name evidence="5" type="ORF">PACLA_8A004711</name>
</gene>
<dbReference type="AlphaFoldDB" id="A0A6S7IRH4"/>
<keyword evidence="6" id="KW-1185">Reference proteome</keyword>
<sequence length="893" mass="102481">MPGENCAFYGCPTSRKHGISLFKIPSARADESKEMSDLKNNTRQAWLNLILRTRESTPELKKSIEAKNIYICERHFKPECILTYPKRKVLVTGSNPTENLPTKSHDKVTKERRTLVRASVADTPSTSSSDVSPTLTLEDLQKYMIGKHILPWTVKARNEEGAKFEYYDESHSIPKFTIGVNERLEFTVYVYNWPIPDNHSIYQLERKKCLKTLDDAIEMLKFVTNSNLCESLPQDHDVVRTVAVDPTWNEKLSHFTQSTVIRHSVPKSICDTHFQSDVTFRSPNCNVILDNISKEQCKPCSMTSSTLKKSEARKRKVSSVPAKSKASLAACGPEKLVATVKASRIQCKQLEDKVRLLEERIEKDGVGISDALENDILKIMGGQNLECTPHMKFFWEQQMKLLQTRKMGRRYHPQVIRFALSLHGKSAAAYRELQESGALILPSERVLRDYKNYFKPKAGINLENIESLREKAAALTGIQRYLVLVMDEMKIQFNLVFDKYSGELIGFVDLGDPMTNYASLGEEDVMATHALAFLVRGMCSDINHVIAYYFTENVTSNQIMSMFWKVVGVLELSLNLWVIAAVNDGASPNRKFFELHSQYVNDSDCDVVYKVNNIFATTRFIYFFADACHLMKTARNCLYNSGSGSCSRLMWNNGRYLMFKHIADLFYSDQEFALHTLPKLSLDHIVLTSYSKMKVKLATQVLSQSVATALEEKDDEDVLGTAEFCKMMNDFFDCTNVRSLTEHVRRRNHFIKPYTSQDDERFAWLKDVFLQYLEKWRESIMQREGVYTADERGKMFLSLQTYKGLTIYVHSHIEAIQFLLAEGFKYVLSERFMQDVLEDYFGHQRAKGGRADNPTAQQFGYNDLTIAAQRDIAPSIERQCWWKIREAEVESSQ</sequence>
<evidence type="ECO:0000256" key="1">
    <source>
        <dbReference type="ARBA" id="ARBA00022723"/>
    </source>
</evidence>
<dbReference type="PANTHER" id="PTHR48257">
    <property type="match status" value="1"/>
</dbReference>
<dbReference type="PROSITE" id="PS50950">
    <property type="entry name" value="ZF_THAP"/>
    <property type="match status" value="1"/>
</dbReference>